<dbReference type="InterPro" id="IPR010721">
    <property type="entry name" value="UstE-like"/>
</dbReference>
<accession>A0A6G1HWS2</accession>
<name>A0A6G1HWS2_9PEZI</name>
<feature type="region of interest" description="Disordered" evidence="1">
    <location>
        <begin position="1"/>
        <end position="23"/>
    </location>
</feature>
<dbReference type="Pfam" id="PF06966">
    <property type="entry name" value="DUF1295"/>
    <property type="match status" value="1"/>
</dbReference>
<proteinExistence type="predicted"/>
<evidence type="ECO:0000256" key="1">
    <source>
        <dbReference type="SAM" id="MobiDB-lite"/>
    </source>
</evidence>
<dbReference type="OrthoDB" id="67965at2759"/>
<dbReference type="PANTHER" id="PTHR32251:SF15">
    <property type="entry name" value="3-OXO-5-ALPHA-STEROID 4-DEHYDROGENASE (DUF1295)"/>
    <property type="match status" value="1"/>
</dbReference>
<reference evidence="3" key="1">
    <citation type="journal article" date="2020" name="Stud. Mycol.">
        <title>101 Dothideomycetes genomes: a test case for predicting lifestyles and emergence of pathogens.</title>
        <authorList>
            <person name="Haridas S."/>
            <person name="Albert R."/>
            <person name="Binder M."/>
            <person name="Bloem J."/>
            <person name="Labutti K."/>
            <person name="Salamov A."/>
            <person name="Andreopoulos B."/>
            <person name="Baker S."/>
            <person name="Barry K."/>
            <person name="Bills G."/>
            <person name="Bluhm B."/>
            <person name="Cannon C."/>
            <person name="Castanera R."/>
            <person name="Culley D."/>
            <person name="Daum C."/>
            <person name="Ezra D."/>
            <person name="Gonzalez J."/>
            <person name="Henrissat B."/>
            <person name="Kuo A."/>
            <person name="Liang C."/>
            <person name="Lipzen A."/>
            <person name="Lutzoni F."/>
            <person name="Magnuson J."/>
            <person name="Mondo S."/>
            <person name="Nolan M."/>
            <person name="Ohm R."/>
            <person name="Pangilinan J."/>
            <person name="Park H.-J."/>
            <person name="Ramirez L."/>
            <person name="Alfaro M."/>
            <person name="Sun H."/>
            <person name="Tritt A."/>
            <person name="Yoshinaga Y."/>
            <person name="Zwiers L.-H."/>
            <person name="Turgeon B."/>
            <person name="Goodwin S."/>
            <person name="Spatafora J."/>
            <person name="Crous P."/>
            <person name="Grigoriev I."/>
        </authorList>
    </citation>
    <scope>NUCLEOTIDE SEQUENCE</scope>
    <source>
        <strain evidence="3">CBS 262.69</strain>
    </source>
</reference>
<feature type="transmembrane region" description="Helical" evidence="2">
    <location>
        <begin position="223"/>
        <end position="245"/>
    </location>
</feature>
<keyword evidence="4" id="KW-1185">Reference proteome</keyword>
<dbReference type="AlphaFoldDB" id="A0A6G1HWS2"/>
<dbReference type="Proteomes" id="UP000799640">
    <property type="component" value="Unassembled WGS sequence"/>
</dbReference>
<dbReference type="PANTHER" id="PTHR32251">
    <property type="entry name" value="3-OXO-5-ALPHA-STEROID 4-DEHYDROGENASE"/>
    <property type="match status" value="1"/>
</dbReference>
<keyword evidence="2" id="KW-0472">Membrane</keyword>
<dbReference type="GO" id="GO:0016020">
    <property type="term" value="C:membrane"/>
    <property type="evidence" value="ECO:0007669"/>
    <property type="project" value="TreeGrafter"/>
</dbReference>
<dbReference type="PROSITE" id="PS50244">
    <property type="entry name" value="S5A_REDUCTASE"/>
    <property type="match status" value="1"/>
</dbReference>
<keyword evidence="2" id="KW-0812">Transmembrane</keyword>
<evidence type="ECO:0000313" key="3">
    <source>
        <dbReference type="EMBL" id="KAF2400287.1"/>
    </source>
</evidence>
<keyword evidence="2" id="KW-1133">Transmembrane helix</keyword>
<dbReference type="EMBL" id="ML996695">
    <property type="protein sequence ID" value="KAF2400287.1"/>
    <property type="molecule type" value="Genomic_DNA"/>
</dbReference>
<dbReference type="Gene3D" id="1.20.120.1630">
    <property type="match status" value="1"/>
</dbReference>
<organism evidence="3 4">
    <name type="scientific">Trichodelitschia bisporula</name>
    <dbReference type="NCBI Taxonomy" id="703511"/>
    <lineage>
        <taxon>Eukaryota</taxon>
        <taxon>Fungi</taxon>
        <taxon>Dikarya</taxon>
        <taxon>Ascomycota</taxon>
        <taxon>Pezizomycotina</taxon>
        <taxon>Dothideomycetes</taxon>
        <taxon>Dothideomycetes incertae sedis</taxon>
        <taxon>Phaeotrichales</taxon>
        <taxon>Phaeotrichaceae</taxon>
        <taxon>Trichodelitschia</taxon>
    </lineage>
</organism>
<gene>
    <name evidence="3" type="ORF">EJ06DRAFT_556620</name>
</gene>
<protein>
    <submittedName>
        <fullName evidence="3">Uncharacterized protein</fullName>
    </submittedName>
</protein>
<evidence type="ECO:0000313" key="4">
    <source>
        <dbReference type="Proteomes" id="UP000799640"/>
    </source>
</evidence>
<sequence length="273" mass="29637">MASPKEPQQAPSSSSKGYDLIDRGSRAPSPLGTTLFTVLRALDPLLQYQILRHGLGSGFLHRMGLKARLPGFVLQTGIPPLDGLGLSPHRLLLLAMATGGSLKQIYWLLGTSYESFGPGAALALVAYNTAFNTVNNLIFTLPGLSAALPGELATAPAVALGVVLYVVGMGVEVVSEQQRYNFKKKPENKGKVFTGGLFRLSRHANYAGFTLWRTGYCLAAGGWIWGATAFAYLFALFALSSIPILDDYCGKKYGKSWKAFKEKTPYRLFPYIY</sequence>
<evidence type="ECO:0000256" key="2">
    <source>
        <dbReference type="SAM" id="Phobius"/>
    </source>
</evidence>